<proteinExistence type="predicted"/>
<feature type="region of interest" description="Disordered" evidence="1">
    <location>
        <begin position="570"/>
        <end position="659"/>
    </location>
</feature>
<organism evidence="2 3">
    <name type="scientific">Xylaria hypoxylon</name>
    <dbReference type="NCBI Taxonomy" id="37992"/>
    <lineage>
        <taxon>Eukaryota</taxon>
        <taxon>Fungi</taxon>
        <taxon>Dikarya</taxon>
        <taxon>Ascomycota</taxon>
        <taxon>Pezizomycotina</taxon>
        <taxon>Sordariomycetes</taxon>
        <taxon>Xylariomycetidae</taxon>
        <taxon>Xylariales</taxon>
        <taxon>Xylariaceae</taxon>
        <taxon>Xylaria</taxon>
    </lineage>
</organism>
<dbReference type="AlphaFoldDB" id="A0A4Z0Y8I6"/>
<reference evidence="2 3" key="1">
    <citation type="submission" date="2019-03" db="EMBL/GenBank/DDBJ databases">
        <title>Draft genome sequence of Xylaria hypoxylon DSM 108379, a ubiquitous saprotrophic-parasitic fungi on hardwood.</title>
        <authorList>
            <person name="Buettner E."/>
            <person name="Leonhardt S."/>
            <person name="Gebauer A.M."/>
            <person name="Liers C."/>
            <person name="Hofrichter M."/>
            <person name="Kellner H."/>
        </authorList>
    </citation>
    <scope>NUCLEOTIDE SEQUENCE [LARGE SCALE GENOMIC DNA]</scope>
    <source>
        <strain evidence="2 3">DSM 108379</strain>
    </source>
</reference>
<dbReference type="Proteomes" id="UP000297716">
    <property type="component" value="Unassembled WGS sequence"/>
</dbReference>
<name>A0A4Z0Y8I6_9PEZI</name>
<feature type="region of interest" description="Disordered" evidence="1">
    <location>
        <begin position="298"/>
        <end position="360"/>
    </location>
</feature>
<feature type="compositionally biased region" description="Basic and acidic residues" evidence="1">
    <location>
        <begin position="302"/>
        <end position="340"/>
    </location>
</feature>
<evidence type="ECO:0000313" key="3">
    <source>
        <dbReference type="Proteomes" id="UP000297716"/>
    </source>
</evidence>
<feature type="compositionally biased region" description="Basic residues" evidence="1">
    <location>
        <begin position="341"/>
        <end position="357"/>
    </location>
</feature>
<dbReference type="EMBL" id="SKBN01000219">
    <property type="protein sequence ID" value="TGJ80479.1"/>
    <property type="molecule type" value="Genomic_DNA"/>
</dbReference>
<feature type="compositionally biased region" description="Acidic residues" evidence="1">
    <location>
        <begin position="599"/>
        <end position="650"/>
    </location>
</feature>
<keyword evidence="3" id="KW-1185">Reference proteome</keyword>
<evidence type="ECO:0000313" key="2">
    <source>
        <dbReference type="EMBL" id="TGJ80479.1"/>
    </source>
</evidence>
<accession>A0A4Z0Y8I6</accession>
<dbReference type="OrthoDB" id="4776590at2759"/>
<gene>
    <name evidence="2" type="ORF">E0Z10_g8284</name>
</gene>
<comment type="caution">
    <text evidence="2">The sequence shown here is derived from an EMBL/GenBank/DDBJ whole genome shotgun (WGS) entry which is preliminary data.</text>
</comment>
<evidence type="ECO:0000256" key="1">
    <source>
        <dbReference type="SAM" id="MobiDB-lite"/>
    </source>
</evidence>
<dbReference type="STRING" id="37992.A0A4Z0Y8I6"/>
<protein>
    <submittedName>
        <fullName evidence="2">Uncharacterized protein</fullName>
    </submittedName>
</protein>
<sequence>MAANLKPPKERFDDLTKVVSNLEDGFSTNFANWSGKKHAGTQEYFLWTYSTTVDTLRLITSEKWKNDVDSNFKSDLNNLFERALELLPRSVEHVRTTGPKLTRVHKGLLEAMLRLAGRGDVTVSNDLGVHLVRMGIQLYSIRPPPRGAWNSAASDLKGSGEFDGIFQEFVLLEKDPTNKQVQHELYVGESFELLERALRALCLPEHEAYPRDDFFHNETRPTFVEYPYGSKEFLYGRGSRPGILHIKSKLGSPLTDTQKKKLSNLSKEETKEAVKQKFDTVKKKPVWGVTGEKFKQINQKTTENKSTKIKEQKKVENTKMEVKGEEKTKEKTKGNEEGKGNKKRPKNDKSKSSKKPRTSWGYTMTTVNAAADVEDMLRVSKYKHLRDWDAARPDSNRLITPTVEIRKTTLVAYRDDLRRIIDEVYKRKFGMPTNKAKLPQTASEREAWLELADREMILVRARVDELFETATTPTKAKQLRLAAYRLKLIRSLHTLGLLSGEPATSAEEIREGLQDRLEDWILYEEAWNASELVTLDRQGITQELWDTIKAQVNERAGNVTRWADMYDELAKGSVPGEGGKGEKGQTFEDNDSDSSSSSSDEEEEEEEEEEDDEDNEEEEDDEDNEEEGEKEENDEMDIDEEKKEEEEEEVPNSPGVTTVPAGEIFLTAEEISNGQFILYNALHPKLPNAGDYLLDWREERRRRRWFQAMAIAKLTGKPVPAWTHKAPFDPFAAGGPPGWEGLPIETVWDRFQYMWVLTNWRFFQLRELEP</sequence>